<accession>A0AAD1XAM8</accession>
<gene>
    <name evidence="4" type="ORF">ECRASSUSDP1_LOCUS10608</name>
</gene>
<evidence type="ECO:0000256" key="1">
    <source>
        <dbReference type="SAM" id="Coils"/>
    </source>
</evidence>
<evidence type="ECO:0000259" key="3">
    <source>
        <dbReference type="Pfam" id="PF05064"/>
    </source>
</evidence>
<keyword evidence="1" id="KW-0175">Coiled coil</keyword>
<feature type="compositionally biased region" description="Basic and acidic residues" evidence="2">
    <location>
        <begin position="91"/>
        <end position="120"/>
    </location>
</feature>
<protein>
    <recommendedName>
        <fullName evidence="3">Nucleoporin NSP1-like C-terminal domain-containing protein</fullName>
    </recommendedName>
</protein>
<organism evidence="4 5">
    <name type="scientific">Euplotes crassus</name>
    <dbReference type="NCBI Taxonomy" id="5936"/>
    <lineage>
        <taxon>Eukaryota</taxon>
        <taxon>Sar</taxon>
        <taxon>Alveolata</taxon>
        <taxon>Ciliophora</taxon>
        <taxon>Intramacronucleata</taxon>
        <taxon>Spirotrichea</taxon>
        <taxon>Hypotrichia</taxon>
        <taxon>Euplotida</taxon>
        <taxon>Euplotidae</taxon>
        <taxon>Moneuplotes</taxon>
    </lineage>
</organism>
<feature type="compositionally biased region" description="Polar residues" evidence="2">
    <location>
        <begin position="176"/>
        <end position="191"/>
    </location>
</feature>
<dbReference type="Pfam" id="PF05064">
    <property type="entry name" value="Nsp1_C"/>
    <property type="match status" value="1"/>
</dbReference>
<evidence type="ECO:0000256" key="2">
    <source>
        <dbReference type="SAM" id="MobiDB-lite"/>
    </source>
</evidence>
<dbReference type="InterPro" id="IPR007758">
    <property type="entry name" value="Nucleoporin_NSP1_C"/>
</dbReference>
<reference evidence="4" key="1">
    <citation type="submission" date="2023-07" db="EMBL/GenBank/DDBJ databases">
        <authorList>
            <consortium name="AG Swart"/>
            <person name="Singh M."/>
            <person name="Singh A."/>
            <person name="Seah K."/>
            <person name="Emmerich C."/>
        </authorList>
    </citation>
    <scope>NUCLEOTIDE SEQUENCE</scope>
    <source>
        <strain evidence="4">DP1</strain>
    </source>
</reference>
<feature type="compositionally biased region" description="Basic and acidic residues" evidence="2">
    <location>
        <begin position="137"/>
        <end position="173"/>
    </location>
</feature>
<feature type="compositionally biased region" description="Polar residues" evidence="2">
    <location>
        <begin position="1"/>
        <end position="17"/>
    </location>
</feature>
<feature type="coiled-coil region" evidence="1">
    <location>
        <begin position="228"/>
        <end position="273"/>
    </location>
</feature>
<proteinExistence type="predicted"/>
<dbReference type="AlphaFoldDB" id="A0AAD1XAM8"/>
<feature type="domain" description="Nucleoporin NSP1-like C-terminal" evidence="3">
    <location>
        <begin position="183"/>
        <end position="279"/>
    </location>
</feature>
<sequence length="364" mass="41271">MSRNPFIKTSDNSQGASSMIGKHPNPFDASNKPSNDQRPAFPATRTSDTKPANPFTAGKKNGSTPKNLFENNRKQEENKTGEASKNPFGINKDKKEEKKETSALDKKEENQEETKKEAKDIFATNKQIKNASNPFGNKDDKKTSTNMFAKKDESSKDKEKENAKDKDKLKTDPKIASSSLGEASKSEINNKTIDKISQEWNTQLDYMSEKFKTSADKLREQELEFFRVAEVINQLEQKSDEILSQSEEKERSIKEIENRQADLLQELQKFDSNLSENLFPSNTDPSNPRQTISEIFSKTNTELSHLESALHDIHLMSNINSTHGSSNKPSFLNSIENTVTQQYSILSWMETLLDDLSVQVQEFE</sequence>
<evidence type="ECO:0000313" key="4">
    <source>
        <dbReference type="EMBL" id="CAI2369309.1"/>
    </source>
</evidence>
<dbReference type="Proteomes" id="UP001295684">
    <property type="component" value="Unassembled WGS sequence"/>
</dbReference>
<feature type="region of interest" description="Disordered" evidence="2">
    <location>
        <begin position="1"/>
        <end position="192"/>
    </location>
</feature>
<feature type="compositionally biased region" description="Basic and acidic residues" evidence="2">
    <location>
        <begin position="71"/>
        <end position="82"/>
    </location>
</feature>
<dbReference type="EMBL" id="CAMPGE010010460">
    <property type="protein sequence ID" value="CAI2369309.1"/>
    <property type="molecule type" value="Genomic_DNA"/>
</dbReference>
<comment type="caution">
    <text evidence="4">The sequence shown here is derived from an EMBL/GenBank/DDBJ whole genome shotgun (WGS) entry which is preliminary data.</text>
</comment>
<name>A0AAD1XAM8_EUPCR</name>
<keyword evidence="5" id="KW-1185">Reference proteome</keyword>
<feature type="compositionally biased region" description="Polar residues" evidence="2">
    <location>
        <begin position="61"/>
        <end position="70"/>
    </location>
</feature>
<feature type="compositionally biased region" description="Polar residues" evidence="2">
    <location>
        <begin position="124"/>
        <end position="135"/>
    </location>
</feature>
<evidence type="ECO:0000313" key="5">
    <source>
        <dbReference type="Proteomes" id="UP001295684"/>
    </source>
</evidence>